<dbReference type="EMBL" id="JBDNCH010000002">
    <property type="protein sequence ID" value="MEN9060057.1"/>
    <property type="molecule type" value="Genomic_DNA"/>
</dbReference>
<accession>A0AAW9SIA8</accession>
<keyword evidence="2" id="KW-1185">Reference proteome</keyword>
<proteinExistence type="predicted"/>
<dbReference type="AlphaFoldDB" id="A0AAW9SIA8"/>
<comment type="caution">
    <text evidence="1">The sequence shown here is derived from an EMBL/GenBank/DDBJ whole genome shotgun (WGS) entry which is preliminary data.</text>
</comment>
<sequence>MNGPGIFFSEVEARFRLSPSRVVVSRSSAVGPSMGISLDGYYDLAARQMDMQGVLSPIYIVNGIGRIFSRKGEGLIGFNFNLRGAVDAPRVAVNPLSVFTPGMFRDIFRRPPPELSQ</sequence>
<name>A0AAW9SIA8_9RHOB</name>
<gene>
    <name evidence="1" type="ORF">ABFB10_02390</name>
</gene>
<evidence type="ECO:0000313" key="2">
    <source>
        <dbReference type="Proteomes" id="UP001428774"/>
    </source>
</evidence>
<reference evidence="1 2" key="1">
    <citation type="submission" date="2024-05" db="EMBL/GenBank/DDBJ databases">
        <title>Genome sequence of Ponticoccus litoralis KCCM 90028.</title>
        <authorList>
            <person name="Kim J.M."/>
            <person name="Lee J.K."/>
            <person name="Choi B.J."/>
            <person name="Bayburt H."/>
            <person name="Baek J.H."/>
            <person name="Jeon C.O."/>
        </authorList>
    </citation>
    <scope>NUCLEOTIDE SEQUENCE [LARGE SCALE GENOMIC DNA]</scope>
    <source>
        <strain evidence="1 2">KCCM 90028</strain>
    </source>
</reference>
<dbReference type="Proteomes" id="UP001428774">
    <property type="component" value="Unassembled WGS sequence"/>
</dbReference>
<protein>
    <submittedName>
        <fullName evidence="1">AsmA-like C-terminal region-containing protein</fullName>
    </submittedName>
</protein>
<organism evidence="1 2">
    <name type="scientific">Ponticoccus litoralis</name>
    <dbReference type="NCBI Taxonomy" id="422297"/>
    <lineage>
        <taxon>Bacteria</taxon>
        <taxon>Pseudomonadati</taxon>
        <taxon>Pseudomonadota</taxon>
        <taxon>Alphaproteobacteria</taxon>
        <taxon>Rhodobacterales</taxon>
        <taxon>Roseobacteraceae</taxon>
        <taxon>Ponticoccus</taxon>
    </lineage>
</organism>
<dbReference type="RefSeq" id="WP_347167912.1">
    <property type="nucleotide sequence ID" value="NZ_JBDNCH010000002.1"/>
</dbReference>
<evidence type="ECO:0000313" key="1">
    <source>
        <dbReference type="EMBL" id="MEN9060057.1"/>
    </source>
</evidence>